<keyword evidence="2" id="KW-0812">Transmembrane</keyword>
<name>A0A1H2RM28_9RHOB</name>
<dbReference type="Proteomes" id="UP000198539">
    <property type="component" value="Unassembled WGS sequence"/>
</dbReference>
<keyword evidence="4" id="KW-1185">Reference proteome</keyword>
<dbReference type="PANTHER" id="PTHR41532">
    <property type="entry name" value="FIXS PROTEIN"/>
    <property type="match status" value="1"/>
</dbReference>
<dbReference type="AlphaFoldDB" id="A0A1H2RM28"/>
<evidence type="ECO:0000313" key="4">
    <source>
        <dbReference type="Proteomes" id="UP000198539"/>
    </source>
</evidence>
<dbReference type="STRING" id="564137.SAMN04488238_101361"/>
<dbReference type="Pfam" id="PF03597">
    <property type="entry name" value="FixS"/>
    <property type="match status" value="1"/>
</dbReference>
<dbReference type="OrthoDB" id="9802763at2"/>
<gene>
    <name evidence="3" type="ORF">SAMN04488238_101361</name>
</gene>
<reference evidence="3 4" key="1">
    <citation type="submission" date="2016-10" db="EMBL/GenBank/DDBJ databases">
        <authorList>
            <person name="de Groot N.N."/>
        </authorList>
    </citation>
    <scope>NUCLEOTIDE SEQUENCE [LARGE SCALE GENOMIC DNA]</scope>
    <source>
        <strain evidence="3 4">CGMCC 1.8894</strain>
    </source>
</reference>
<keyword evidence="2" id="KW-1133">Transmembrane helix</keyword>
<dbReference type="PANTHER" id="PTHR41532:SF1">
    <property type="entry name" value="FIXS PROTEIN"/>
    <property type="match status" value="1"/>
</dbReference>
<feature type="compositionally biased region" description="Basic and acidic residues" evidence="1">
    <location>
        <begin position="36"/>
        <end position="55"/>
    </location>
</feature>
<evidence type="ECO:0000313" key="3">
    <source>
        <dbReference type="EMBL" id="SDW20481.1"/>
    </source>
</evidence>
<protein>
    <submittedName>
        <fullName evidence="3">Cytochrome oxidase maturation protein, cbb3-type</fullName>
    </submittedName>
</protein>
<dbReference type="RefSeq" id="WP_092884760.1">
    <property type="nucleotide sequence ID" value="NZ_CP061498.1"/>
</dbReference>
<keyword evidence="2" id="KW-0472">Membrane</keyword>
<accession>A0A1H2RM28</accession>
<organism evidence="3 4">
    <name type="scientific">Roseicitreum antarcticum</name>
    <dbReference type="NCBI Taxonomy" id="564137"/>
    <lineage>
        <taxon>Bacteria</taxon>
        <taxon>Pseudomonadati</taxon>
        <taxon>Pseudomonadota</taxon>
        <taxon>Alphaproteobacteria</taxon>
        <taxon>Rhodobacterales</taxon>
        <taxon>Paracoccaceae</taxon>
        <taxon>Roseicitreum</taxon>
    </lineage>
</organism>
<proteinExistence type="predicted"/>
<dbReference type="EMBL" id="FNOM01000001">
    <property type="protein sequence ID" value="SDW20481.1"/>
    <property type="molecule type" value="Genomic_DNA"/>
</dbReference>
<feature type="region of interest" description="Disordered" evidence="1">
    <location>
        <begin position="32"/>
        <end position="55"/>
    </location>
</feature>
<evidence type="ECO:0000256" key="2">
    <source>
        <dbReference type="SAM" id="Phobius"/>
    </source>
</evidence>
<feature type="transmembrane region" description="Helical" evidence="2">
    <location>
        <begin position="6"/>
        <end position="26"/>
    </location>
</feature>
<dbReference type="NCBIfam" id="TIGR00847">
    <property type="entry name" value="ccoS"/>
    <property type="match status" value="1"/>
</dbReference>
<dbReference type="InterPro" id="IPR004714">
    <property type="entry name" value="Cyt_oxidase_maturation_cbb3"/>
</dbReference>
<sequence length="55" mass="6326">MEILVILIPVSLFLGILGLGAFYWTLRRGMYSDPEGDSRRILNHEYDDAPKQDET</sequence>
<evidence type="ECO:0000256" key="1">
    <source>
        <dbReference type="SAM" id="MobiDB-lite"/>
    </source>
</evidence>